<protein>
    <submittedName>
        <fullName evidence="2">Uncharacterized protein</fullName>
    </submittedName>
</protein>
<keyword evidence="3" id="KW-1185">Reference proteome</keyword>
<feature type="chain" id="PRO_5032873255" evidence="1">
    <location>
        <begin position="41"/>
        <end position="136"/>
    </location>
</feature>
<name>A0A843USA1_COLES</name>
<dbReference type="AlphaFoldDB" id="A0A843USA1"/>
<proteinExistence type="predicted"/>
<evidence type="ECO:0000313" key="2">
    <source>
        <dbReference type="EMBL" id="MQL85296.1"/>
    </source>
</evidence>
<keyword evidence="1" id="KW-0732">Signal</keyword>
<evidence type="ECO:0000313" key="3">
    <source>
        <dbReference type="Proteomes" id="UP000652761"/>
    </source>
</evidence>
<sequence length="136" mass="15022">MNDWRCCRYRWGWHSALDSLLKSWAILDLMVAASALQALARNHPTFGTTMCLPIVGTLFLHTRGTYRRYCSISPSCLQAALRASSNVRWSNATSLVAVGEVQDLAVSGPATPPARHVAARPHGPALRYAYLSKPWL</sequence>
<feature type="signal peptide" evidence="1">
    <location>
        <begin position="1"/>
        <end position="40"/>
    </location>
</feature>
<comment type="caution">
    <text evidence="2">The sequence shown here is derived from an EMBL/GenBank/DDBJ whole genome shotgun (WGS) entry which is preliminary data.</text>
</comment>
<dbReference type="EMBL" id="NMUH01000820">
    <property type="protein sequence ID" value="MQL85296.1"/>
    <property type="molecule type" value="Genomic_DNA"/>
</dbReference>
<evidence type="ECO:0000256" key="1">
    <source>
        <dbReference type="SAM" id="SignalP"/>
    </source>
</evidence>
<dbReference type="Proteomes" id="UP000652761">
    <property type="component" value="Unassembled WGS sequence"/>
</dbReference>
<gene>
    <name evidence="2" type="ORF">Taro_017810</name>
</gene>
<organism evidence="2 3">
    <name type="scientific">Colocasia esculenta</name>
    <name type="common">Wild taro</name>
    <name type="synonym">Arum esculentum</name>
    <dbReference type="NCBI Taxonomy" id="4460"/>
    <lineage>
        <taxon>Eukaryota</taxon>
        <taxon>Viridiplantae</taxon>
        <taxon>Streptophyta</taxon>
        <taxon>Embryophyta</taxon>
        <taxon>Tracheophyta</taxon>
        <taxon>Spermatophyta</taxon>
        <taxon>Magnoliopsida</taxon>
        <taxon>Liliopsida</taxon>
        <taxon>Araceae</taxon>
        <taxon>Aroideae</taxon>
        <taxon>Colocasieae</taxon>
        <taxon>Colocasia</taxon>
    </lineage>
</organism>
<accession>A0A843USA1</accession>
<reference evidence="2" key="1">
    <citation type="submission" date="2017-07" db="EMBL/GenBank/DDBJ databases">
        <title>Taro Niue Genome Assembly and Annotation.</title>
        <authorList>
            <person name="Atibalentja N."/>
            <person name="Keating K."/>
            <person name="Fields C.J."/>
        </authorList>
    </citation>
    <scope>NUCLEOTIDE SEQUENCE</scope>
    <source>
        <strain evidence="2">Niue_2</strain>
        <tissue evidence="2">Leaf</tissue>
    </source>
</reference>